<feature type="chain" id="PRO_5029781339" evidence="1">
    <location>
        <begin position="20"/>
        <end position="64"/>
    </location>
</feature>
<evidence type="ECO:0000313" key="3">
    <source>
        <dbReference type="WBParaSite" id="HCON_00043095-00001"/>
    </source>
</evidence>
<reference evidence="3" key="1">
    <citation type="submission" date="2020-12" db="UniProtKB">
        <authorList>
            <consortium name="WormBaseParasite"/>
        </authorList>
    </citation>
    <scope>IDENTIFICATION</scope>
    <source>
        <strain evidence="3">MHco3</strain>
    </source>
</reference>
<name>A0A7I4Y2A6_HAECO</name>
<dbReference type="Proteomes" id="UP000025227">
    <property type="component" value="Unplaced"/>
</dbReference>
<proteinExistence type="predicted"/>
<accession>A0A7I4Y2A6</accession>
<protein>
    <submittedName>
        <fullName evidence="3">Uncharacterized protein</fullName>
    </submittedName>
</protein>
<sequence>MQVLYVFFVLLCVTSVIFASNSLPMSPRFKRQFGGMGGGSQMGMGGSQMGGSQMGGSQMGGWGR</sequence>
<feature type="signal peptide" evidence="1">
    <location>
        <begin position="1"/>
        <end position="19"/>
    </location>
</feature>
<evidence type="ECO:0000256" key="1">
    <source>
        <dbReference type="SAM" id="SignalP"/>
    </source>
</evidence>
<evidence type="ECO:0000313" key="2">
    <source>
        <dbReference type="Proteomes" id="UP000025227"/>
    </source>
</evidence>
<dbReference type="AlphaFoldDB" id="A0A7I4Y2A6"/>
<keyword evidence="1" id="KW-0732">Signal</keyword>
<dbReference type="WBParaSite" id="HCON_00043095-00001">
    <property type="protein sequence ID" value="HCON_00043095-00001"/>
    <property type="gene ID" value="HCON_00043095"/>
</dbReference>
<keyword evidence="2" id="KW-1185">Reference proteome</keyword>
<organism evidence="2 3">
    <name type="scientific">Haemonchus contortus</name>
    <name type="common">Barber pole worm</name>
    <dbReference type="NCBI Taxonomy" id="6289"/>
    <lineage>
        <taxon>Eukaryota</taxon>
        <taxon>Metazoa</taxon>
        <taxon>Ecdysozoa</taxon>
        <taxon>Nematoda</taxon>
        <taxon>Chromadorea</taxon>
        <taxon>Rhabditida</taxon>
        <taxon>Rhabditina</taxon>
        <taxon>Rhabditomorpha</taxon>
        <taxon>Strongyloidea</taxon>
        <taxon>Trichostrongylidae</taxon>
        <taxon>Haemonchus</taxon>
    </lineage>
</organism>